<feature type="compositionally biased region" description="Basic and acidic residues" evidence="1">
    <location>
        <begin position="234"/>
        <end position="247"/>
    </location>
</feature>
<dbReference type="Proteomes" id="UP000815677">
    <property type="component" value="Unassembled WGS sequence"/>
</dbReference>
<proteinExistence type="predicted"/>
<gene>
    <name evidence="2" type="ORF">MCHLO_11478</name>
</gene>
<name>A0ABQ0LU95_MYCCL</name>
<evidence type="ECO:0000313" key="2">
    <source>
        <dbReference type="EMBL" id="GAT54640.1"/>
    </source>
</evidence>
<dbReference type="InterPro" id="IPR027417">
    <property type="entry name" value="P-loop_NTPase"/>
</dbReference>
<accession>A0ABQ0LU95</accession>
<feature type="compositionally biased region" description="Basic residues" evidence="1">
    <location>
        <begin position="1"/>
        <end position="17"/>
    </location>
</feature>
<dbReference type="SUPFAM" id="SSF52540">
    <property type="entry name" value="P-loop containing nucleoside triphosphate hydrolases"/>
    <property type="match status" value="1"/>
</dbReference>
<dbReference type="Gene3D" id="3.40.50.300">
    <property type="entry name" value="P-loop containing nucleotide triphosphate hydrolases"/>
    <property type="match status" value="1"/>
</dbReference>
<protein>
    <submittedName>
        <fullName evidence="2">Uncharacterized protein</fullName>
    </submittedName>
</protein>
<evidence type="ECO:0000313" key="3">
    <source>
        <dbReference type="Proteomes" id="UP000815677"/>
    </source>
</evidence>
<organism evidence="2 3">
    <name type="scientific">Mycena chlorophos</name>
    <name type="common">Agaric fungus</name>
    <name type="synonym">Agaricus chlorophos</name>
    <dbReference type="NCBI Taxonomy" id="658473"/>
    <lineage>
        <taxon>Eukaryota</taxon>
        <taxon>Fungi</taxon>
        <taxon>Dikarya</taxon>
        <taxon>Basidiomycota</taxon>
        <taxon>Agaricomycotina</taxon>
        <taxon>Agaricomycetes</taxon>
        <taxon>Agaricomycetidae</taxon>
        <taxon>Agaricales</taxon>
        <taxon>Marasmiineae</taxon>
        <taxon>Mycenaceae</taxon>
        <taxon>Mycena</taxon>
    </lineage>
</organism>
<feature type="region of interest" description="Disordered" evidence="1">
    <location>
        <begin position="1"/>
        <end position="23"/>
    </location>
</feature>
<keyword evidence="3" id="KW-1185">Reference proteome</keyword>
<feature type="region of interest" description="Disordered" evidence="1">
    <location>
        <begin position="192"/>
        <end position="247"/>
    </location>
</feature>
<sequence>MAPERPRRHHASGHPHQRGSLCSTVGHQFPQTLRQAQGHPQHFPRRRAVHGWTATTTPDDVYTMARSLKIELTDAFFVNLGNDRPNITPSIVFINAEPEVSGPNDLLKTIIFVNTIKLTHHICQYLRKVYGGRFDGVFAPFHAHRSICAKKTVVRQFRDGRVCVWIATEAAGMVCSSVPLRFRVADEQQGQTSSSSSLSFSTACGAADSEESTSKQRKKRRSENNGDESSAESGLDHAHSEAGGDVEKEWTKKIDESLRVYATATCCRRNITDEYFYNPARKDAKPDAPGNTRLWWWVSTIERAFDTIQAPERERQAYAAAESTHAGVGAGAGAGAKLDL</sequence>
<reference evidence="2" key="1">
    <citation type="submission" date="2014-09" db="EMBL/GenBank/DDBJ databases">
        <title>Genome sequence of the luminous mushroom Mycena chlorophos for searching fungal bioluminescence genes.</title>
        <authorList>
            <person name="Tanaka Y."/>
            <person name="Kasuga D."/>
            <person name="Oba Y."/>
            <person name="Hase S."/>
            <person name="Sato K."/>
            <person name="Oba Y."/>
            <person name="Sakakibara Y."/>
        </authorList>
    </citation>
    <scope>NUCLEOTIDE SEQUENCE</scope>
</reference>
<dbReference type="EMBL" id="DF848725">
    <property type="protein sequence ID" value="GAT54640.1"/>
    <property type="molecule type" value="Genomic_DNA"/>
</dbReference>
<evidence type="ECO:0000256" key="1">
    <source>
        <dbReference type="SAM" id="MobiDB-lite"/>
    </source>
</evidence>